<accession>K0KUR9</accession>
<feature type="compositionally biased region" description="Low complexity" evidence="1">
    <location>
        <begin position="149"/>
        <end position="158"/>
    </location>
</feature>
<feature type="compositionally biased region" description="Low complexity" evidence="1">
    <location>
        <begin position="464"/>
        <end position="477"/>
    </location>
</feature>
<feature type="compositionally biased region" description="Basic residues" evidence="1">
    <location>
        <begin position="478"/>
        <end position="491"/>
    </location>
</feature>
<name>K0KUR9_WICCF</name>
<dbReference type="AlphaFoldDB" id="K0KUR9"/>
<keyword evidence="4" id="KW-1185">Reference proteome</keyword>
<feature type="compositionally biased region" description="Polar residues" evidence="1">
    <location>
        <begin position="505"/>
        <end position="515"/>
    </location>
</feature>
<feature type="region of interest" description="Disordered" evidence="1">
    <location>
        <begin position="622"/>
        <end position="650"/>
    </location>
</feature>
<dbReference type="eggNOG" id="ENOG502RFNU">
    <property type="taxonomic scope" value="Eukaryota"/>
</dbReference>
<evidence type="ECO:0000313" key="4">
    <source>
        <dbReference type="Proteomes" id="UP000009328"/>
    </source>
</evidence>
<feature type="domain" description="Nitrogen regulatory protein areA GATA-like" evidence="2">
    <location>
        <begin position="43"/>
        <end position="70"/>
    </location>
</feature>
<feature type="region of interest" description="Disordered" evidence="1">
    <location>
        <begin position="447"/>
        <end position="521"/>
    </location>
</feature>
<feature type="region of interest" description="Disordered" evidence="1">
    <location>
        <begin position="251"/>
        <end position="350"/>
    </location>
</feature>
<feature type="compositionally biased region" description="Basic residues" evidence="1">
    <location>
        <begin position="159"/>
        <end position="169"/>
    </location>
</feature>
<feature type="region of interest" description="Disordered" evidence="1">
    <location>
        <begin position="557"/>
        <end position="581"/>
    </location>
</feature>
<comment type="caution">
    <text evidence="3">The sequence shown here is derived from an EMBL/GenBank/DDBJ whole genome shotgun (WGS) entry which is preliminary data.</text>
</comment>
<feature type="region of interest" description="Disordered" evidence="1">
    <location>
        <begin position="662"/>
        <end position="681"/>
    </location>
</feature>
<feature type="compositionally biased region" description="Low complexity" evidence="1">
    <location>
        <begin position="626"/>
        <end position="640"/>
    </location>
</feature>
<feature type="compositionally biased region" description="Basic and acidic residues" evidence="1">
    <location>
        <begin position="773"/>
        <end position="783"/>
    </location>
</feature>
<feature type="compositionally biased region" description="Polar residues" evidence="1">
    <location>
        <begin position="823"/>
        <end position="849"/>
    </location>
</feature>
<feature type="compositionally biased region" description="Low complexity" evidence="1">
    <location>
        <begin position="668"/>
        <end position="681"/>
    </location>
</feature>
<feature type="compositionally biased region" description="Basic and acidic residues" evidence="1">
    <location>
        <begin position="943"/>
        <end position="956"/>
    </location>
</feature>
<reference evidence="3 4" key="1">
    <citation type="journal article" date="2012" name="Eukaryot. Cell">
        <title>Draft genome sequence of Wickerhamomyces ciferrii NRRL Y-1031 F-60-10.</title>
        <authorList>
            <person name="Schneider J."/>
            <person name="Andrea H."/>
            <person name="Blom J."/>
            <person name="Jaenicke S."/>
            <person name="Ruckert C."/>
            <person name="Schorsch C."/>
            <person name="Szczepanowski R."/>
            <person name="Farwick M."/>
            <person name="Goesmann A."/>
            <person name="Puhler A."/>
            <person name="Schaffer S."/>
            <person name="Tauch A."/>
            <person name="Kohler T."/>
            <person name="Brinkrolf K."/>
        </authorList>
    </citation>
    <scope>NUCLEOTIDE SEQUENCE [LARGE SCALE GENOMIC DNA]</scope>
    <source>
        <strain evidence="4">ATCC 14091 / BCRC 22168 / CBS 111 / JCM 3599 / NBRC 0793 / NRRL Y-1031 F-60-10</strain>
    </source>
</reference>
<dbReference type="PANTHER" id="PTHR28014:SF1">
    <property type="entry name" value="NEGATIVE REGULATOR OF RAS-CAMP PATHWAY"/>
    <property type="match status" value="1"/>
</dbReference>
<proteinExistence type="predicted"/>
<organism evidence="3 4">
    <name type="scientific">Wickerhamomyces ciferrii (strain ATCC 14091 / BCRC 22168 / CBS 111 / JCM 3599 / NBRC 0793 / NRRL Y-1031 F-60-10)</name>
    <name type="common">Yeast</name>
    <name type="synonym">Pichia ciferrii</name>
    <dbReference type="NCBI Taxonomy" id="1206466"/>
    <lineage>
        <taxon>Eukaryota</taxon>
        <taxon>Fungi</taxon>
        <taxon>Dikarya</taxon>
        <taxon>Ascomycota</taxon>
        <taxon>Saccharomycotina</taxon>
        <taxon>Saccharomycetes</taxon>
        <taxon>Phaffomycetales</taxon>
        <taxon>Wickerhamomycetaceae</taxon>
        <taxon>Wickerhamomyces</taxon>
    </lineage>
</organism>
<dbReference type="GO" id="GO:0000122">
    <property type="term" value="P:negative regulation of transcription by RNA polymerase II"/>
    <property type="evidence" value="ECO:0007669"/>
    <property type="project" value="TreeGrafter"/>
</dbReference>
<feature type="region of interest" description="Disordered" evidence="1">
    <location>
        <begin position="914"/>
        <end position="1012"/>
    </location>
</feature>
<feature type="compositionally biased region" description="Low complexity" evidence="1">
    <location>
        <begin position="172"/>
        <end position="184"/>
    </location>
</feature>
<feature type="region of interest" description="Disordered" evidence="1">
    <location>
        <begin position="771"/>
        <end position="791"/>
    </location>
</feature>
<evidence type="ECO:0000313" key="3">
    <source>
        <dbReference type="EMBL" id="CCH45179.1"/>
    </source>
</evidence>
<dbReference type="Pfam" id="PF08550">
    <property type="entry name" value="GATA_AreA"/>
    <property type="match status" value="1"/>
</dbReference>
<dbReference type="InParanoid" id="K0KUR9"/>
<feature type="compositionally biased region" description="Low complexity" evidence="1">
    <location>
        <begin position="251"/>
        <end position="281"/>
    </location>
</feature>
<evidence type="ECO:0000259" key="2">
    <source>
        <dbReference type="Pfam" id="PF08550"/>
    </source>
</evidence>
<dbReference type="Proteomes" id="UP000009328">
    <property type="component" value="Unassembled WGS sequence"/>
</dbReference>
<feature type="compositionally biased region" description="Low complexity" evidence="1">
    <location>
        <begin position="917"/>
        <end position="934"/>
    </location>
</feature>
<dbReference type="InterPro" id="IPR053043">
    <property type="entry name" value="Ras-cAMP_regulatory"/>
</dbReference>
<feature type="region of interest" description="Disordered" evidence="1">
    <location>
        <begin position="807"/>
        <end position="856"/>
    </location>
</feature>
<feature type="compositionally biased region" description="Basic and acidic residues" evidence="1">
    <location>
        <begin position="332"/>
        <end position="341"/>
    </location>
</feature>
<protein>
    <recommendedName>
        <fullName evidence="2">Nitrogen regulatory protein areA GATA-like domain-containing protein</fullName>
    </recommendedName>
</protein>
<dbReference type="GO" id="GO:0006808">
    <property type="term" value="P:regulation of nitrogen utilization"/>
    <property type="evidence" value="ECO:0007669"/>
    <property type="project" value="TreeGrafter"/>
</dbReference>
<gene>
    <name evidence="3" type="ORF">BN7_4760</name>
</gene>
<sequence length="1012" mass="114585">MSWSSSRSNHYKLNKPPPFLQLSKDTIQNYDTQGLDIENVLSVWMGLTKCSSYIKDGKRLENISWRIVNRNMIEKTNQSNHDQPKNKLNDGDLLSLLSIVADQNLINPLNKPQLIRKKSSNSKLIRNNSKNSLKSIDSIENITTKQRPNLFKKNSSSRSLKKLNNKSKKSNIDLSNFDQQQQQQSIKIEHDSDLFEQPNPKYAFGVIQATNNDLITENNKPQAPPLTRSDTSTSVVRGFSPYHISVAQLTNSSNSQSSTNNSSPKKQQQQQHQPQHSAPSLFNNQNIKNPQPKRPQSAIITSSTKSLFNNNQNSSTNSIQSDRIKSPLSQDTTHDVLKGDSKQQSSKQKTGTLFDHSALHEFNQVQQKPIKSEINQQKPIKSSLFEQVGISPEISKNSNILQSNQSPIHHQQQQHKKRNNVLNNLGMTSLADKQHQIQRKDKNNMFFIESSPSPTDPSKLIDHQVQQQHQQQLPQARQRSKSRRRHRHKRSSSSDSKNSKRDSLQDSISSLANSEISEKDEDQLNKIEEQSINNNQNNNTSLFADKKPIAREIIFSSDDSLSDESDWSSVSESEGELSDDYDEQDLKNQWNSNFQRDDHLLKPQIKRSLLSGLFLNEMNEQKPIPKHQQPQPQQWKSQNQNHDVDLSTSASSSNLIVKHRHKPPSIHNQTTSNINNNIQDNNDLNDDVLEISSTEPHCVISTSNVNVSGQVGETNFHNDQSLLRDKLTGSQQQNDSNVQPSSSITKMISNSALNLTNYFASRRKNSFSSIASDRTRTKYRHESNAPPTASTLLPTALSTHMFLPNAHQKRAKSKLSSVMEMESGTTSSNDVSRKNSTTQEQVNESTLNDDQMGKSPIVPINNKPKFNVEIDGLQNSSEQIDFNISRKLSPKTTRRQMLATELSDSMRKSILWDRKNGLPNGLPSGLSNGLSKNSKNSKKSKDKKLQNSESNDVKNNDDDDNEDNDQINNESITEFVQDPTDPNKPKIIRSKIKNFDNDEWDSSGTDFYTRGW</sequence>
<dbReference type="InterPro" id="IPR013860">
    <property type="entry name" value="AreA_GATA"/>
</dbReference>
<dbReference type="HOGENOM" id="CLU_297570_0_0_1"/>
<feature type="region of interest" description="Disordered" evidence="1">
    <location>
        <begin position="147"/>
        <end position="186"/>
    </location>
</feature>
<feature type="compositionally biased region" description="Low complexity" evidence="1">
    <location>
        <begin position="306"/>
        <end position="321"/>
    </location>
</feature>
<dbReference type="GO" id="GO:0031930">
    <property type="term" value="P:mitochondria-nucleus signaling pathway"/>
    <property type="evidence" value="ECO:0007669"/>
    <property type="project" value="TreeGrafter"/>
</dbReference>
<dbReference type="STRING" id="1206466.K0KUR9"/>
<dbReference type="EMBL" id="CAIF01000183">
    <property type="protein sequence ID" value="CCH45179.1"/>
    <property type="molecule type" value="Genomic_DNA"/>
</dbReference>
<evidence type="ECO:0000256" key="1">
    <source>
        <dbReference type="SAM" id="MobiDB-lite"/>
    </source>
</evidence>
<dbReference type="GO" id="GO:0005737">
    <property type="term" value="C:cytoplasm"/>
    <property type="evidence" value="ECO:0007669"/>
    <property type="project" value="TreeGrafter"/>
</dbReference>
<dbReference type="PANTHER" id="PTHR28014">
    <property type="entry name" value="NEGATIVE REGULATOR OF RAS-CAMP PATHWAY"/>
    <property type="match status" value="1"/>
</dbReference>